<feature type="compositionally biased region" description="Acidic residues" evidence="1">
    <location>
        <begin position="640"/>
        <end position="652"/>
    </location>
</feature>
<proteinExistence type="predicted"/>
<dbReference type="SUPFAM" id="SSF109709">
    <property type="entry name" value="KorB DNA-binding domain-like"/>
    <property type="match status" value="1"/>
</dbReference>
<dbReference type="EMBL" id="JACHOQ010000009">
    <property type="protein sequence ID" value="MBB5741076.1"/>
    <property type="molecule type" value="Genomic_DNA"/>
</dbReference>
<dbReference type="GO" id="GO:0007059">
    <property type="term" value="P:chromosome segregation"/>
    <property type="evidence" value="ECO:0007669"/>
    <property type="project" value="TreeGrafter"/>
</dbReference>
<reference evidence="3 4" key="1">
    <citation type="submission" date="2020-08" db="EMBL/GenBank/DDBJ databases">
        <title>Genomic Encyclopedia of Type Strains, Phase IV (KMG-IV): sequencing the most valuable type-strain genomes for metagenomic binning, comparative biology and taxonomic classification.</title>
        <authorList>
            <person name="Goeker M."/>
        </authorList>
    </citation>
    <scope>NUCLEOTIDE SEQUENCE [LARGE SCALE GENOMIC DNA]</scope>
    <source>
        <strain evidence="3 4">DSM 4731</strain>
    </source>
</reference>
<organism evidence="3 4">
    <name type="scientific">Brevundimonas aurantiaca</name>
    <dbReference type="NCBI Taxonomy" id="74316"/>
    <lineage>
        <taxon>Bacteria</taxon>
        <taxon>Pseudomonadati</taxon>
        <taxon>Pseudomonadota</taxon>
        <taxon>Alphaproteobacteria</taxon>
        <taxon>Caulobacterales</taxon>
        <taxon>Caulobacteraceae</taxon>
        <taxon>Brevundimonas</taxon>
    </lineage>
</organism>
<dbReference type="SMART" id="SM00470">
    <property type="entry name" value="ParB"/>
    <property type="match status" value="1"/>
</dbReference>
<feature type="domain" description="ParB-like N-terminal" evidence="2">
    <location>
        <begin position="94"/>
        <end position="214"/>
    </location>
</feature>
<dbReference type="Pfam" id="PF02195">
    <property type="entry name" value="ParB_N"/>
    <property type="match status" value="1"/>
</dbReference>
<keyword evidence="4" id="KW-1185">Reference proteome</keyword>
<dbReference type="SUPFAM" id="SSF110849">
    <property type="entry name" value="ParB/Sulfiredoxin"/>
    <property type="match status" value="1"/>
</dbReference>
<dbReference type="CDD" id="cd16406">
    <property type="entry name" value="ParB_N_like"/>
    <property type="match status" value="1"/>
</dbReference>
<dbReference type="InterPro" id="IPR050336">
    <property type="entry name" value="Chromosome_partition/occlusion"/>
</dbReference>
<evidence type="ECO:0000313" key="3">
    <source>
        <dbReference type="EMBL" id="MBB5741076.1"/>
    </source>
</evidence>
<dbReference type="GO" id="GO:0005694">
    <property type="term" value="C:chromosome"/>
    <property type="evidence" value="ECO:0007669"/>
    <property type="project" value="TreeGrafter"/>
</dbReference>
<feature type="region of interest" description="Disordered" evidence="1">
    <location>
        <begin position="630"/>
        <end position="652"/>
    </location>
</feature>
<sequence length="652" mass="70896">MTELNILAVQNADVLRALATPQARRATPTIKMLAAAIGRDDSNLGKTMKGMAAAGLLLPDPMADGLTSDGLLQLEAINRAETAEGAETLPDGLLALRHDQILPDPDNARQDWTSEEAREELDALRADIVKNGLLQNLVVRPMAEDDLQDATITVVTPTGELTLPRYRLVAGERRWRAIGEAINDGDWEADAPILTRLLDRDAKETRFAAIAENLLRRKLNPIEKAKGFEQLAALGFENKLIAERLGYTPEHIQQHRRFLTLDEADQVRMTLPRDDPKHLSVREARQKLSAKDNAPKPIDLTPAEWLAAVETVFAAYEMTRHGNLWNEVVVAPNARDTPEAQRLQELGILLFSDIQRYGAHLGRFTVKHAYSAPHRLDWCAPALPAGLHASSAARTAMLREAQAKVFGDDAPVWDDETPILATPWLAEPGELTPEGAALVKEARLEAEKREQENRDRAAAVAARDAVWAQARQRHLRLLAAAQERPEAGQPDEVVSIASDLDRPLPWQALPSGVIAAANGKTVKDRFGHYAAPSEQELAINQMIVVAANAAGGVLTPTPAQPDATSEDEFVEAIAAVAADRRPDLTEEQANELAAQILASFLDDNGVAFGEDGFDWTHEGAVILTHEHLAAAGDTPTGDDGTADADSEQEEAA</sequence>
<dbReference type="InterPro" id="IPR036086">
    <property type="entry name" value="ParB/Sulfiredoxin_sf"/>
</dbReference>
<dbReference type="RefSeq" id="WP_183217833.1">
    <property type="nucleotide sequence ID" value="NZ_CAJFZW010000071.1"/>
</dbReference>
<dbReference type="Proteomes" id="UP000527324">
    <property type="component" value="Unassembled WGS sequence"/>
</dbReference>
<dbReference type="Gene3D" id="1.10.10.2830">
    <property type="match status" value="1"/>
</dbReference>
<dbReference type="PANTHER" id="PTHR33375">
    <property type="entry name" value="CHROMOSOME-PARTITIONING PROTEIN PARB-RELATED"/>
    <property type="match status" value="1"/>
</dbReference>
<evidence type="ECO:0000256" key="1">
    <source>
        <dbReference type="SAM" id="MobiDB-lite"/>
    </source>
</evidence>
<name>A0A7W9C8K9_9CAUL</name>
<dbReference type="InterPro" id="IPR003115">
    <property type="entry name" value="ParB_N"/>
</dbReference>
<gene>
    <name evidence="3" type="ORF">GGQ93_002812</name>
</gene>
<accession>A0A7W9C8K9</accession>
<evidence type="ECO:0000313" key="4">
    <source>
        <dbReference type="Proteomes" id="UP000527324"/>
    </source>
</evidence>
<dbReference type="Gene3D" id="3.90.1530.30">
    <property type="match status" value="1"/>
</dbReference>
<comment type="caution">
    <text evidence="3">The sequence shown here is derived from an EMBL/GenBank/DDBJ whole genome shotgun (WGS) entry which is preliminary data.</text>
</comment>
<dbReference type="PANTHER" id="PTHR33375:SF1">
    <property type="entry name" value="CHROMOSOME-PARTITIONING PROTEIN PARB-RELATED"/>
    <property type="match status" value="1"/>
</dbReference>
<dbReference type="AlphaFoldDB" id="A0A7W9C8K9"/>
<feature type="compositionally biased region" description="Low complexity" evidence="1">
    <location>
        <begin position="630"/>
        <end position="639"/>
    </location>
</feature>
<protein>
    <submittedName>
        <fullName evidence="3">ParB/RepB/Spo0J family partition protein</fullName>
    </submittedName>
</protein>
<evidence type="ECO:0000259" key="2">
    <source>
        <dbReference type="SMART" id="SM00470"/>
    </source>
</evidence>